<feature type="DNA-binding region" description="H-T-H motif" evidence="4">
    <location>
        <begin position="42"/>
        <end position="61"/>
    </location>
</feature>
<dbReference type="Gene3D" id="1.10.357.10">
    <property type="entry name" value="Tetracycline Repressor, domain 2"/>
    <property type="match status" value="1"/>
</dbReference>
<dbReference type="InterPro" id="IPR001647">
    <property type="entry name" value="HTH_TetR"/>
</dbReference>
<comment type="caution">
    <text evidence="6">The sequence shown here is derived from an EMBL/GenBank/DDBJ whole genome shotgun (WGS) entry which is preliminary data.</text>
</comment>
<dbReference type="SUPFAM" id="SSF48498">
    <property type="entry name" value="Tetracyclin repressor-like, C-terminal domain"/>
    <property type="match status" value="1"/>
</dbReference>
<keyword evidence="1" id="KW-0805">Transcription regulation</keyword>
<accession>A0A9W6VG49</accession>
<dbReference type="EMBL" id="BSTI01000004">
    <property type="protein sequence ID" value="GLY65559.1"/>
    <property type="molecule type" value="Genomic_DNA"/>
</dbReference>
<dbReference type="SUPFAM" id="SSF46689">
    <property type="entry name" value="Homeodomain-like"/>
    <property type="match status" value="1"/>
</dbReference>
<dbReference type="PRINTS" id="PR00455">
    <property type="entry name" value="HTHTETR"/>
</dbReference>
<name>A0A9W6VG49_9PSEU</name>
<evidence type="ECO:0000313" key="7">
    <source>
        <dbReference type="Proteomes" id="UP001165136"/>
    </source>
</evidence>
<dbReference type="GO" id="GO:0003677">
    <property type="term" value="F:DNA binding"/>
    <property type="evidence" value="ECO:0007669"/>
    <property type="project" value="UniProtKB-UniRule"/>
</dbReference>
<evidence type="ECO:0000256" key="1">
    <source>
        <dbReference type="ARBA" id="ARBA00023015"/>
    </source>
</evidence>
<evidence type="ECO:0000259" key="5">
    <source>
        <dbReference type="PROSITE" id="PS50977"/>
    </source>
</evidence>
<evidence type="ECO:0000256" key="2">
    <source>
        <dbReference type="ARBA" id="ARBA00023125"/>
    </source>
</evidence>
<gene>
    <name evidence="6" type="ORF">Atai01_21780</name>
</gene>
<feature type="domain" description="HTH tetR-type" evidence="5">
    <location>
        <begin position="19"/>
        <end position="79"/>
    </location>
</feature>
<dbReference type="RefSeq" id="WP_285486720.1">
    <property type="nucleotide sequence ID" value="NZ_BSTI01000004.1"/>
</dbReference>
<dbReference type="Pfam" id="PF21993">
    <property type="entry name" value="TetR_C_13_2"/>
    <property type="match status" value="1"/>
</dbReference>
<keyword evidence="7" id="KW-1185">Reference proteome</keyword>
<evidence type="ECO:0000256" key="3">
    <source>
        <dbReference type="ARBA" id="ARBA00023163"/>
    </source>
</evidence>
<dbReference type="Proteomes" id="UP001165136">
    <property type="component" value="Unassembled WGS sequence"/>
</dbReference>
<dbReference type="InterPro" id="IPR036271">
    <property type="entry name" value="Tet_transcr_reg_TetR-rel_C_sf"/>
</dbReference>
<dbReference type="PANTHER" id="PTHR47506">
    <property type="entry name" value="TRANSCRIPTIONAL REGULATORY PROTEIN"/>
    <property type="match status" value="1"/>
</dbReference>
<evidence type="ECO:0000313" key="6">
    <source>
        <dbReference type="EMBL" id="GLY65559.1"/>
    </source>
</evidence>
<organism evidence="6 7">
    <name type="scientific">Amycolatopsis taiwanensis</name>
    <dbReference type="NCBI Taxonomy" id="342230"/>
    <lineage>
        <taxon>Bacteria</taxon>
        <taxon>Bacillati</taxon>
        <taxon>Actinomycetota</taxon>
        <taxon>Actinomycetes</taxon>
        <taxon>Pseudonocardiales</taxon>
        <taxon>Pseudonocardiaceae</taxon>
        <taxon>Amycolatopsis</taxon>
    </lineage>
</organism>
<protein>
    <submittedName>
        <fullName evidence="6">Transcriptional regulator</fullName>
    </submittedName>
</protein>
<proteinExistence type="predicted"/>
<dbReference type="PANTHER" id="PTHR47506:SF3">
    <property type="entry name" value="HTH-TYPE TRANSCRIPTIONAL REGULATOR LMRA"/>
    <property type="match status" value="1"/>
</dbReference>
<dbReference type="PROSITE" id="PS50977">
    <property type="entry name" value="HTH_TETR_2"/>
    <property type="match status" value="1"/>
</dbReference>
<dbReference type="AlphaFoldDB" id="A0A9W6VG49"/>
<keyword evidence="3" id="KW-0804">Transcription</keyword>
<dbReference type="InterPro" id="IPR009057">
    <property type="entry name" value="Homeodomain-like_sf"/>
</dbReference>
<dbReference type="Pfam" id="PF00440">
    <property type="entry name" value="TetR_N"/>
    <property type="match status" value="1"/>
</dbReference>
<keyword evidence="2 4" id="KW-0238">DNA-binding</keyword>
<reference evidence="6" key="1">
    <citation type="submission" date="2023-03" db="EMBL/GenBank/DDBJ databases">
        <title>Amycolatopsis taiwanensis NBRC 103393.</title>
        <authorList>
            <person name="Ichikawa N."/>
            <person name="Sato H."/>
            <person name="Tonouchi N."/>
        </authorList>
    </citation>
    <scope>NUCLEOTIDE SEQUENCE</scope>
    <source>
        <strain evidence="6">NBRC 103393</strain>
    </source>
</reference>
<evidence type="ECO:0000256" key="4">
    <source>
        <dbReference type="PROSITE-ProRule" id="PRU00335"/>
    </source>
</evidence>
<dbReference type="InterPro" id="IPR054156">
    <property type="entry name" value="YxaF_TetR_C"/>
</dbReference>
<sequence>MSVKSAESPGAPALTVKGADTRQRIVAAAARLMFERGVTGTTMEQVRAAAQVSSSQIYHYFVDKQALVHAVVEYQNETVVGGQELTLADLDKPAGLRAWFDFLIADQRRRGHRGCPVGLLAGELADLDPGARTGVGAAFTRWEEGIRTAFRDMYRRGELPVNVDADGLATATLAAVQGALLLTKVRRTTEPLEQTRDMLLDHVARLTESAVRAVGTRVPGPGARVPGPGV</sequence>